<organism evidence="3 4">
    <name type="scientific">Caenorhabditis angaria</name>
    <dbReference type="NCBI Taxonomy" id="860376"/>
    <lineage>
        <taxon>Eukaryota</taxon>
        <taxon>Metazoa</taxon>
        <taxon>Ecdysozoa</taxon>
        <taxon>Nematoda</taxon>
        <taxon>Chromadorea</taxon>
        <taxon>Rhabditida</taxon>
        <taxon>Rhabditina</taxon>
        <taxon>Rhabditomorpha</taxon>
        <taxon>Rhabditoidea</taxon>
        <taxon>Rhabditidae</taxon>
        <taxon>Peloderinae</taxon>
        <taxon>Caenorhabditis</taxon>
    </lineage>
</organism>
<reference evidence="3" key="1">
    <citation type="submission" date="2022-11" db="EMBL/GenBank/DDBJ databases">
        <authorList>
            <person name="Kikuchi T."/>
        </authorList>
    </citation>
    <scope>NUCLEOTIDE SEQUENCE</scope>
    <source>
        <strain evidence="3">PS1010</strain>
    </source>
</reference>
<evidence type="ECO:0000256" key="1">
    <source>
        <dbReference type="SAM" id="MobiDB-lite"/>
    </source>
</evidence>
<protein>
    <recommendedName>
        <fullName evidence="2">Ground-like domain-containing protein</fullName>
    </recommendedName>
</protein>
<feature type="compositionally biased region" description="Basic and acidic residues" evidence="1">
    <location>
        <begin position="328"/>
        <end position="341"/>
    </location>
</feature>
<dbReference type="Pfam" id="PF04155">
    <property type="entry name" value="Ground-like"/>
    <property type="match status" value="1"/>
</dbReference>
<name>A0A9P1IYM4_9PELO</name>
<feature type="region of interest" description="Disordered" evidence="1">
    <location>
        <begin position="309"/>
        <end position="369"/>
    </location>
</feature>
<dbReference type="OrthoDB" id="5825670at2759"/>
<comment type="caution">
    <text evidence="3">The sequence shown here is derived from an EMBL/GenBank/DDBJ whole genome shotgun (WGS) entry which is preliminary data.</text>
</comment>
<gene>
    <name evidence="3" type="ORF">CAMP_LOCUS15164</name>
</gene>
<evidence type="ECO:0000313" key="3">
    <source>
        <dbReference type="EMBL" id="CAI5452527.1"/>
    </source>
</evidence>
<feature type="domain" description="Ground-like" evidence="2">
    <location>
        <begin position="380"/>
        <end position="451"/>
    </location>
</feature>
<keyword evidence="4" id="KW-1185">Reference proteome</keyword>
<evidence type="ECO:0000259" key="2">
    <source>
        <dbReference type="Pfam" id="PF04155"/>
    </source>
</evidence>
<evidence type="ECO:0000313" key="4">
    <source>
        <dbReference type="Proteomes" id="UP001152747"/>
    </source>
</evidence>
<sequence length="454" mass="50439">MQVRVIQCFSIFIFIQTNQGFFFPMLGGASNCQCQMSCNSPPPPMGCFCPMRMAGCSSAIPAAPVQQVYAPAVYQQPQISQYPSYVAVPSQPPPIIQQPQRVEQQQLPLLPPPPPPGPLGYGSQQQYVQSLAQTQQQVNLQPPTALQNEYMTQLLKVFESSTATTTKEYEPVNAARPLATTTSKPINYRPQPLAGKEIRTTEIKLIQHPYDENSSNLNVQRIPSTTTTQRAQVEPSLYSHEAQRGEGPTTTEINESGYDYTGTSSSLSPITLEYLQTVPRAPETEVDVFTKDVDKYHKNSVTVPLPTSTSYGATVAPPTANHASGYARDPRHLEEEERANSENEIYDELTREEFENGSENNSESEVEKPLKIKPKDQTISKCNNAKLKEAMHKKMTLSPAISKQMIYSAAADMFPGQTVNVICSKHSFSYIVVTSPVFCEHRKRPLTCFAFFQP</sequence>
<dbReference type="EMBL" id="CANHGI010000005">
    <property type="protein sequence ID" value="CAI5452527.1"/>
    <property type="molecule type" value="Genomic_DNA"/>
</dbReference>
<dbReference type="Proteomes" id="UP001152747">
    <property type="component" value="Unassembled WGS sequence"/>
</dbReference>
<dbReference type="AlphaFoldDB" id="A0A9P1IYM4"/>
<dbReference type="InterPro" id="IPR007284">
    <property type="entry name" value="Ground-like_dom"/>
</dbReference>
<feature type="region of interest" description="Disordered" evidence="1">
    <location>
        <begin position="226"/>
        <end position="261"/>
    </location>
</feature>
<proteinExistence type="predicted"/>
<accession>A0A9P1IYM4</accession>